<organism evidence="17">
    <name type="scientific">Aquifex aeolicus</name>
    <dbReference type="NCBI Taxonomy" id="63363"/>
    <lineage>
        <taxon>Bacteria</taxon>
        <taxon>Pseudomonadati</taxon>
        <taxon>Aquificota</taxon>
        <taxon>Aquificia</taxon>
        <taxon>Aquificales</taxon>
        <taxon>Aquificaceae</taxon>
        <taxon>Aquifex</taxon>
    </lineage>
</organism>
<dbReference type="GO" id="GO:0046100">
    <property type="term" value="P:hypoxanthine metabolic process"/>
    <property type="evidence" value="ECO:0007669"/>
    <property type="project" value="TreeGrafter"/>
</dbReference>
<dbReference type="InterPro" id="IPR029057">
    <property type="entry name" value="PRTase-like"/>
</dbReference>
<evidence type="ECO:0000313" key="17">
    <source>
        <dbReference type="EMBL" id="HHJ64369.1"/>
    </source>
</evidence>
<keyword evidence="7 15" id="KW-0328">Glycosyltransferase</keyword>
<dbReference type="GO" id="GO:0006178">
    <property type="term" value="P:guanine salvage"/>
    <property type="evidence" value="ECO:0007669"/>
    <property type="project" value="TreeGrafter"/>
</dbReference>
<sequence length="179" mass="20520">MKEIRGRRLTLLIEADEIERKVRELGERIREDFKDAREFVVVGLLKGAFVFVADLIRTIDLPLQVDFLWISSYGQSMESSGSIRIVKDLETDLEGKEVLLVDDILDTGVTLKEIHSFLIMKNPARLKTCVLLDKKGRRRVAFEADYVGFEVPDRFLVGYGLDWGELGRNLRGIYAVEDQ</sequence>
<dbReference type="GO" id="GO:0032264">
    <property type="term" value="P:IMP salvage"/>
    <property type="evidence" value="ECO:0007669"/>
    <property type="project" value="UniProtKB-UniPathway"/>
</dbReference>
<evidence type="ECO:0000256" key="1">
    <source>
        <dbReference type="ARBA" id="ARBA00001946"/>
    </source>
</evidence>
<evidence type="ECO:0000256" key="13">
    <source>
        <dbReference type="ARBA" id="ARBA00048811"/>
    </source>
</evidence>
<dbReference type="GO" id="GO:0000166">
    <property type="term" value="F:nucleotide binding"/>
    <property type="evidence" value="ECO:0007669"/>
    <property type="project" value="UniProtKB-KW"/>
</dbReference>
<dbReference type="GO" id="GO:0004422">
    <property type="term" value="F:hypoxanthine phosphoribosyltransferase activity"/>
    <property type="evidence" value="ECO:0007669"/>
    <property type="project" value="InterPro"/>
</dbReference>
<feature type="domain" description="Phosphoribosyltransferase" evidence="16">
    <location>
        <begin position="16"/>
        <end position="162"/>
    </location>
</feature>
<gene>
    <name evidence="17" type="primary">hpt</name>
    <name evidence="17" type="ORF">ENJ61_05615</name>
</gene>
<comment type="subcellular location">
    <subcellularLocation>
        <location evidence="2 15">Cytoplasm</location>
    </subcellularLocation>
</comment>
<accession>A0A7C5L3H3</accession>
<dbReference type="PANTHER" id="PTHR43340">
    <property type="entry name" value="HYPOXANTHINE-GUANINE PHOSPHORIBOSYLTRANSFERASE"/>
    <property type="match status" value="1"/>
</dbReference>
<evidence type="ECO:0000256" key="4">
    <source>
        <dbReference type="ARBA" id="ARBA00008391"/>
    </source>
</evidence>
<proteinExistence type="inferred from homology"/>
<dbReference type="InterPro" id="IPR000836">
    <property type="entry name" value="PRTase_dom"/>
</dbReference>
<dbReference type="EC" id="2.4.2.8" evidence="5 15"/>
<evidence type="ECO:0000256" key="6">
    <source>
        <dbReference type="ARBA" id="ARBA00022490"/>
    </source>
</evidence>
<reference evidence="17" key="1">
    <citation type="journal article" date="2020" name="mSystems">
        <title>Genome- and Community-Level Interaction Insights into Carbon Utilization and Element Cycling Functions of Hydrothermarchaeota in Hydrothermal Sediment.</title>
        <authorList>
            <person name="Zhou Z."/>
            <person name="Liu Y."/>
            <person name="Xu W."/>
            <person name="Pan J."/>
            <person name="Luo Z.H."/>
            <person name="Li M."/>
        </authorList>
    </citation>
    <scope>NUCLEOTIDE SEQUENCE [LARGE SCALE GENOMIC DNA]</scope>
    <source>
        <strain evidence="17">HyVt-501</strain>
    </source>
</reference>
<comment type="catalytic activity">
    <reaction evidence="13">
        <text>GMP + diphosphate = guanine + 5-phospho-alpha-D-ribose 1-diphosphate</text>
        <dbReference type="Rhea" id="RHEA:25424"/>
        <dbReference type="ChEBI" id="CHEBI:16235"/>
        <dbReference type="ChEBI" id="CHEBI:33019"/>
        <dbReference type="ChEBI" id="CHEBI:58017"/>
        <dbReference type="ChEBI" id="CHEBI:58115"/>
        <dbReference type="EC" id="2.4.2.8"/>
    </reaction>
    <physiologicalReaction direction="right-to-left" evidence="13">
        <dbReference type="Rhea" id="RHEA:25426"/>
    </physiologicalReaction>
</comment>
<keyword evidence="10 15" id="KW-0660">Purine salvage</keyword>
<keyword evidence="11 15" id="KW-0547">Nucleotide-binding</keyword>
<name>A0A7C5L3H3_AQUAO</name>
<dbReference type="AlphaFoldDB" id="A0A7C5L3H3"/>
<dbReference type="GO" id="GO:0032263">
    <property type="term" value="P:GMP salvage"/>
    <property type="evidence" value="ECO:0007669"/>
    <property type="project" value="TreeGrafter"/>
</dbReference>
<dbReference type="GO" id="GO:0005829">
    <property type="term" value="C:cytosol"/>
    <property type="evidence" value="ECO:0007669"/>
    <property type="project" value="TreeGrafter"/>
</dbReference>
<dbReference type="Proteomes" id="UP000885792">
    <property type="component" value="Unassembled WGS sequence"/>
</dbReference>
<evidence type="ECO:0000256" key="3">
    <source>
        <dbReference type="ARBA" id="ARBA00004669"/>
    </source>
</evidence>
<keyword evidence="9 15" id="KW-0479">Metal-binding</keyword>
<keyword evidence="12 15" id="KW-0460">Magnesium</keyword>
<keyword evidence="6 15" id="KW-0963">Cytoplasm</keyword>
<dbReference type="FunFam" id="3.40.50.2020:FF:000006">
    <property type="entry name" value="Hypoxanthine phosphoribosyltransferase"/>
    <property type="match status" value="1"/>
</dbReference>
<evidence type="ECO:0000256" key="10">
    <source>
        <dbReference type="ARBA" id="ARBA00022726"/>
    </source>
</evidence>
<comment type="cofactor">
    <cofactor evidence="1 15">
        <name>Mg(2+)</name>
        <dbReference type="ChEBI" id="CHEBI:18420"/>
    </cofactor>
</comment>
<evidence type="ECO:0000256" key="12">
    <source>
        <dbReference type="ARBA" id="ARBA00022842"/>
    </source>
</evidence>
<evidence type="ECO:0000256" key="9">
    <source>
        <dbReference type="ARBA" id="ARBA00022723"/>
    </source>
</evidence>
<dbReference type="EMBL" id="DRNB01000203">
    <property type="protein sequence ID" value="HHJ64369.1"/>
    <property type="molecule type" value="Genomic_DNA"/>
</dbReference>
<evidence type="ECO:0000256" key="11">
    <source>
        <dbReference type="ARBA" id="ARBA00022741"/>
    </source>
</evidence>
<dbReference type="CDD" id="cd06223">
    <property type="entry name" value="PRTases_typeI"/>
    <property type="match status" value="1"/>
</dbReference>
<keyword evidence="8 15" id="KW-0808">Transferase</keyword>
<comment type="caution">
    <text evidence="17">The sequence shown here is derived from an EMBL/GenBank/DDBJ whole genome shotgun (WGS) entry which is preliminary data.</text>
</comment>
<evidence type="ECO:0000259" key="16">
    <source>
        <dbReference type="Pfam" id="PF00156"/>
    </source>
</evidence>
<comment type="similarity">
    <text evidence="4 15">Belongs to the purine/pyrimidine phosphoribosyltransferase family.</text>
</comment>
<comment type="catalytic activity">
    <reaction evidence="14">
        <text>IMP + diphosphate = hypoxanthine + 5-phospho-alpha-D-ribose 1-diphosphate</text>
        <dbReference type="Rhea" id="RHEA:17973"/>
        <dbReference type="ChEBI" id="CHEBI:17368"/>
        <dbReference type="ChEBI" id="CHEBI:33019"/>
        <dbReference type="ChEBI" id="CHEBI:58017"/>
        <dbReference type="ChEBI" id="CHEBI:58053"/>
        <dbReference type="EC" id="2.4.2.8"/>
    </reaction>
    <physiologicalReaction direction="right-to-left" evidence="14">
        <dbReference type="Rhea" id="RHEA:17975"/>
    </physiologicalReaction>
</comment>
<dbReference type="PANTHER" id="PTHR43340:SF1">
    <property type="entry name" value="HYPOXANTHINE PHOSPHORIBOSYLTRANSFERASE"/>
    <property type="match status" value="1"/>
</dbReference>
<dbReference type="UniPathway" id="UPA00591">
    <property type="reaction ID" value="UER00648"/>
</dbReference>
<evidence type="ECO:0000256" key="7">
    <source>
        <dbReference type="ARBA" id="ARBA00022676"/>
    </source>
</evidence>
<dbReference type="InterPro" id="IPR050408">
    <property type="entry name" value="HGPRT"/>
</dbReference>
<dbReference type="GO" id="GO:0000287">
    <property type="term" value="F:magnesium ion binding"/>
    <property type="evidence" value="ECO:0007669"/>
    <property type="project" value="TreeGrafter"/>
</dbReference>
<dbReference type="GO" id="GO:0006166">
    <property type="term" value="P:purine ribonucleoside salvage"/>
    <property type="evidence" value="ECO:0007669"/>
    <property type="project" value="UniProtKB-KW"/>
</dbReference>
<dbReference type="GO" id="GO:0052657">
    <property type="term" value="F:guanine phosphoribosyltransferase activity"/>
    <property type="evidence" value="ECO:0007669"/>
    <property type="project" value="UniProtKB-ARBA"/>
</dbReference>
<dbReference type="NCBIfam" id="TIGR01203">
    <property type="entry name" value="HGPRTase"/>
    <property type="match status" value="1"/>
</dbReference>
<dbReference type="Gene3D" id="3.40.50.2020">
    <property type="match status" value="1"/>
</dbReference>
<dbReference type="SUPFAM" id="SSF53271">
    <property type="entry name" value="PRTase-like"/>
    <property type="match status" value="1"/>
</dbReference>
<comment type="pathway">
    <text evidence="3 15">Purine metabolism; IMP biosynthesis via salvage pathway; IMP from hypoxanthine: step 1/1.</text>
</comment>
<evidence type="ECO:0000256" key="15">
    <source>
        <dbReference type="RuleBase" id="RU364099"/>
    </source>
</evidence>
<dbReference type="Pfam" id="PF00156">
    <property type="entry name" value="Pribosyltran"/>
    <property type="match status" value="1"/>
</dbReference>
<evidence type="ECO:0000256" key="5">
    <source>
        <dbReference type="ARBA" id="ARBA00011895"/>
    </source>
</evidence>
<protein>
    <recommendedName>
        <fullName evidence="5 15">Hypoxanthine phosphoribosyltransferase</fullName>
        <ecNumber evidence="5 15">2.4.2.8</ecNumber>
    </recommendedName>
</protein>
<evidence type="ECO:0000256" key="14">
    <source>
        <dbReference type="ARBA" id="ARBA00049402"/>
    </source>
</evidence>
<dbReference type="InterPro" id="IPR005904">
    <property type="entry name" value="Hxn_phspho_trans"/>
</dbReference>
<evidence type="ECO:0000256" key="8">
    <source>
        <dbReference type="ARBA" id="ARBA00022679"/>
    </source>
</evidence>
<evidence type="ECO:0000256" key="2">
    <source>
        <dbReference type="ARBA" id="ARBA00004496"/>
    </source>
</evidence>